<evidence type="ECO:0000313" key="2">
    <source>
        <dbReference type="EMBL" id="EMC91286.1"/>
    </source>
</evidence>
<feature type="region of interest" description="Disordered" evidence="1">
    <location>
        <begin position="51"/>
        <end position="78"/>
    </location>
</feature>
<accession>M2M3Y4</accession>
<dbReference type="AlphaFoldDB" id="M2M3Y4"/>
<protein>
    <submittedName>
        <fullName evidence="2">Uncharacterized protein</fullName>
    </submittedName>
</protein>
<dbReference type="EMBL" id="KB445564">
    <property type="protein sequence ID" value="EMC91286.1"/>
    <property type="molecule type" value="Genomic_DNA"/>
</dbReference>
<proteinExistence type="predicted"/>
<gene>
    <name evidence="2" type="ORF">BAUCODRAFT_127197</name>
</gene>
<evidence type="ECO:0000256" key="1">
    <source>
        <dbReference type="SAM" id="MobiDB-lite"/>
    </source>
</evidence>
<organism evidence="2 3">
    <name type="scientific">Baudoinia panamericana (strain UAMH 10762)</name>
    <name type="common">Angels' share fungus</name>
    <name type="synonym">Baudoinia compniacensis (strain UAMH 10762)</name>
    <dbReference type="NCBI Taxonomy" id="717646"/>
    <lineage>
        <taxon>Eukaryota</taxon>
        <taxon>Fungi</taxon>
        <taxon>Dikarya</taxon>
        <taxon>Ascomycota</taxon>
        <taxon>Pezizomycotina</taxon>
        <taxon>Dothideomycetes</taxon>
        <taxon>Dothideomycetidae</taxon>
        <taxon>Mycosphaerellales</taxon>
        <taxon>Teratosphaeriaceae</taxon>
        <taxon>Baudoinia</taxon>
    </lineage>
</organism>
<keyword evidence="3" id="KW-1185">Reference proteome</keyword>
<dbReference type="OrthoDB" id="5327145at2759"/>
<dbReference type="OMA" id="QFTSIFY"/>
<dbReference type="GeneID" id="19108118"/>
<sequence>MFATRHKNENVIYEQQQAAAAKPLNQVAKGLAPKTPANKAAKTPFKIPLNDENAAFTRGKTGAKGKEGGLFGDGKGSKADQNAFVTPAGPGNRAPLGAKTTNAKATAFCTPLAPHSAHEKPSSVQATSPRLHRAKVKIHTAQEDALEEDAEEREIEYMPPREVPLPDYPDDCWPHDRTYPQFEGANLTRGWWETFRPRTKYDDEGSDAESTDEDEKVRRAVETKARKQREAEMAARQAYEELTKAPDTLKSHTAAAALSSVRTAKARDSRSFAAPTAATIARQQLAPRTTKSAAHGLSARGNTRFTAAKAASNTTLGYSKGRVVSATARQPLSEVHSKPVGGHARNSLKATMPAGRGSLVLQEADQSEDGLVGFGVSLKDMEYDEFADFQLDMPEDL</sequence>
<dbReference type="Proteomes" id="UP000011761">
    <property type="component" value="Unassembled WGS sequence"/>
</dbReference>
<dbReference type="RefSeq" id="XP_007681682.1">
    <property type="nucleotide sequence ID" value="XM_007683492.1"/>
</dbReference>
<dbReference type="HOGENOM" id="CLU_042952_1_0_1"/>
<reference evidence="2 3" key="1">
    <citation type="journal article" date="2012" name="PLoS Pathog.">
        <title>Diverse lifestyles and strategies of plant pathogenesis encoded in the genomes of eighteen Dothideomycetes fungi.</title>
        <authorList>
            <person name="Ohm R.A."/>
            <person name="Feau N."/>
            <person name="Henrissat B."/>
            <person name="Schoch C.L."/>
            <person name="Horwitz B.A."/>
            <person name="Barry K.W."/>
            <person name="Condon B.J."/>
            <person name="Copeland A.C."/>
            <person name="Dhillon B."/>
            <person name="Glaser F."/>
            <person name="Hesse C.N."/>
            <person name="Kosti I."/>
            <person name="LaButti K."/>
            <person name="Lindquist E.A."/>
            <person name="Lucas S."/>
            <person name="Salamov A.A."/>
            <person name="Bradshaw R.E."/>
            <person name="Ciuffetti L."/>
            <person name="Hamelin R.C."/>
            <person name="Kema G.H.J."/>
            <person name="Lawrence C."/>
            <person name="Scott J.A."/>
            <person name="Spatafora J.W."/>
            <person name="Turgeon B.G."/>
            <person name="de Wit P.J.G.M."/>
            <person name="Zhong S."/>
            <person name="Goodwin S.B."/>
            <person name="Grigoriev I.V."/>
        </authorList>
    </citation>
    <scope>NUCLEOTIDE SEQUENCE [LARGE SCALE GENOMIC DNA]</scope>
    <source>
        <strain evidence="2 3">UAMH 10762</strain>
    </source>
</reference>
<dbReference type="eggNOG" id="ENOG502S7FM">
    <property type="taxonomic scope" value="Eukaryota"/>
</dbReference>
<dbReference type="KEGG" id="bcom:BAUCODRAFT_127197"/>
<feature type="compositionally biased region" description="Acidic residues" evidence="1">
    <location>
        <begin position="204"/>
        <end position="214"/>
    </location>
</feature>
<evidence type="ECO:0000313" key="3">
    <source>
        <dbReference type="Proteomes" id="UP000011761"/>
    </source>
</evidence>
<name>M2M3Y4_BAUPA</name>
<feature type="region of interest" description="Disordered" evidence="1">
    <location>
        <begin position="198"/>
        <end position="218"/>
    </location>
</feature>